<accession>A0AAV0EHM1</accession>
<dbReference type="PANTHER" id="PTHR31370:SF2">
    <property type="entry name" value="OS08G0105100 PROTEIN"/>
    <property type="match status" value="1"/>
</dbReference>
<sequence>MMRNKRCGSTFLLALPQDLFEIVTKSGLSPRDLCSLTLCCKSLQELVTSEKIWLAQCEALGLVSSPELFEWRKGVSSFKSLCRFFVGISPFLGIWVSQNPDIGNVVYVMPGFLSAIGCRILPQQLPLGLEDNGPIRWAPMFEIICDYDGSAAAFFLHGRENGCDYVCPGFIKQPIHRTTCNHTVLVKSYGVRPCNVLFLEAEPSGRTESDVSFNSLAFNDMRDLLEAVINKVRHEVPKSATANALLFPRAAINNEVQMKLQDMTTVLRERIDLLLARIRSNIKGSNGEESPLYCSLNEIRPNVVQAGRAAREIAEKRIRERRCSVFKNINESIWLQRQGLLPYTDYDEYDTRLPEFLQLGETISLSLHASTKNLDYFMAWPVMLNESNYMLSKLPVQDIEYAGLWGGIFGWPLGKHSRKSTCLLMLSYEVSDGRNTLVATTILNGCSWPNGSPMFEVKVDEPSPDEFPWDGDVKNTLLGKGIASGYGYNCPGRKPGSLYVIQEAKTMETLLAFVWKESGDVLTCRRLNLEELLKKGQRVDSQPPTSSFTPFNFDYE</sequence>
<reference evidence="1" key="1">
    <citation type="submission" date="2022-07" db="EMBL/GenBank/DDBJ databases">
        <authorList>
            <person name="Macas J."/>
            <person name="Novak P."/>
            <person name="Neumann P."/>
        </authorList>
    </citation>
    <scope>NUCLEOTIDE SEQUENCE</scope>
</reference>
<evidence type="ECO:0000313" key="2">
    <source>
        <dbReference type="Proteomes" id="UP001152523"/>
    </source>
</evidence>
<evidence type="ECO:0008006" key="3">
    <source>
        <dbReference type="Google" id="ProtNLM"/>
    </source>
</evidence>
<name>A0AAV0EHM1_9ASTE</name>
<protein>
    <recommendedName>
        <fullName evidence="3">F-box domain-containing protein</fullName>
    </recommendedName>
</protein>
<dbReference type="AlphaFoldDB" id="A0AAV0EHM1"/>
<dbReference type="PANTHER" id="PTHR31370">
    <property type="entry name" value="F-BOX PROTEIN FAMILY-LIKE"/>
    <property type="match status" value="1"/>
</dbReference>
<dbReference type="Proteomes" id="UP001152523">
    <property type="component" value="Unassembled WGS sequence"/>
</dbReference>
<proteinExistence type="predicted"/>
<dbReference type="InterPro" id="IPR036047">
    <property type="entry name" value="F-box-like_dom_sf"/>
</dbReference>
<dbReference type="Gene3D" id="1.20.1280.50">
    <property type="match status" value="1"/>
</dbReference>
<organism evidence="1 2">
    <name type="scientific">Cuscuta epithymum</name>
    <dbReference type="NCBI Taxonomy" id="186058"/>
    <lineage>
        <taxon>Eukaryota</taxon>
        <taxon>Viridiplantae</taxon>
        <taxon>Streptophyta</taxon>
        <taxon>Embryophyta</taxon>
        <taxon>Tracheophyta</taxon>
        <taxon>Spermatophyta</taxon>
        <taxon>Magnoliopsida</taxon>
        <taxon>eudicotyledons</taxon>
        <taxon>Gunneridae</taxon>
        <taxon>Pentapetalae</taxon>
        <taxon>asterids</taxon>
        <taxon>lamiids</taxon>
        <taxon>Solanales</taxon>
        <taxon>Convolvulaceae</taxon>
        <taxon>Cuscuteae</taxon>
        <taxon>Cuscuta</taxon>
        <taxon>Cuscuta subgen. Cuscuta</taxon>
    </lineage>
</organism>
<comment type="caution">
    <text evidence="1">The sequence shown here is derived from an EMBL/GenBank/DDBJ whole genome shotgun (WGS) entry which is preliminary data.</text>
</comment>
<keyword evidence="2" id="KW-1185">Reference proteome</keyword>
<dbReference type="SUPFAM" id="SSF81383">
    <property type="entry name" value="F-box domain"/>
    <property type="match status" value="1"/>
</dbReference>
<evidence type="ECO:0000313" key="1">
    <source>
        <dbReference type="EMBL" id="CAH9123301.1"/>
    </source>
</evidence>
<dbReference type="EMBL" id="CAMAPF010000930">
    <property type="protein sequence ID" value="CAH9123301.1"/>
    <property type="molecule type" value="Genomic_DNA"/>
</dbReference>
<gene>
    <name evidence="1" type="ORF">CEPIT_LOCUS25109</name>
</gene>
<dbReference type="InterPro" id="IPR040275">
    <property type="entry name" value="At5g39450-like"/>
</dbReference>